<dbReference type="CDD" id="cd12108">
    <property type="entry name" value="Hr-like"/>
    <property type="match status" value="1"/>
</dbReference>
<dbReference type="Pfam" id="PF01814">
    <property type="entry name" value="Hemerythrin"/>
    <property type="match status" value="1"/>
</dbReference>
<dbReference type="EMBL" id="JADKYB010000029">
    <property type="protein sequence ID" value="MBM9509902.1"/>
    <property type="molecule type" value="Genomic_DNA"/>
</dbReference>
<dbReference type="Proteomes" id="UP000749040">
    <property type="component" value="Unassembled WGS sequence"/>
</dbReference>
<evidence type="ECO:0000313" key="3">
    <source>
        <dbReference type="Proteomes" id="UP000749040"/>
    </source>
</evidence>
<protein>
    <submittedName>
        <fullName evidence="2">Hemerythrin domain-containing protein</fullName>
    </submittedName>
</protein>
<evidence type="ECO:0000313" key="2">
    <source>
        <dbReference type="EMBL" id="MBM9509902.1"/>
    </source>
</evidence>
<reference evidence="2 3" key="1">
    <citation type="submission" date="2021-01" db="EMBL/GenBank/DDBJ databases">
        <title>Streptomyces acididurans sp. nov., isolated from a peat swamp forest soil.</title>
        <authorList>
            <person name="Chantavorakit T."/>
            <person name="Duangmal K."/>
        </authorList>
    </citation>
    <scope>NUCLEOTIDE SEQUENCE [LARGE SCALE GENOMIC DNA]</scope>
    <source>
        <strain evidence="2 3">KK5PA1</strain>
    </source>
</reference>
<sequence>MSALSPASSEGAGLYEELLAVHGIMRRGCDLVADAYERLAAGDPVDPTALAATTRWLVAFVHHHHSSEDDLLWPVLRERFPDAVADLDRLTKEHEALDAELDALTAATDAIAAAGGGRGNPGNPVLVVGHAAVAGNPAAQEVRDILGNHLGAEEPVLKELFPQVPDPDVVRLRRAVVAGAPRSGPHLVLGLMADPEPVPGAARMTAHFPAPVRWARPLLLGRYRRNLAALLAS</sequence>
<dbReference type="Gene3D" id="1.20.120.520">
    <property type="entry name" value="nmb1532 protein domain like"/>
    <property type="match status" value="1"/>
</dbReference>
<organism evidence="2 3">
    <name type="scientific">Actinacidiphila acididurans</name>
    <dbReference type="NCBI Taxonomy" id="2784346"/>
    <lineage>
        <taxon>Bacteria</taxon>
        <taxon>Bacillati</taxon>
        <taxon>Actinomycetota</taxon>
        <taxon>Actinomycetes</taxon>
        <taxon>Kitasatosporales</taxon>
        <taxon>Streptomycetaceae</taxon>
        <taxon>Actinacidiphila</taxon>
    </lineage>
</organism>
<dbReference type="RefSeq" id="WP_205363432.1">
    <property type="nucleotide sequence ID" value="NZ_JADKYB010000029.1"/>
</dbReference>
<gene>
    <name evidence="2" type="ORF">ITX44_36190</name>
</gene>
<feature type="domain" description="Hemerythrin-like" evidence="1">
    <location>
        <begin position="15"/>
        <end position="158"/>
    </location>
</feature>
<evidence type="ECO:0000259" key="1">
    <source>
        <dbReference type="Pfam" id="PF01814"/>
    </source>
</evidence>
<dbReference type="InterPro" id="IPR012312">
    <property type="entry name" value="Hemerythrin-like"/>
</dbReference>
<keyword evidence="3" id="KW-1185">Reference proteome</keyword>
<proteinExistence type="predicted"/>
<name>A0ABS2U4I1_9ACTN</name>
<accession>A0ABS2U4I1</accession>
<comment type="caution">
    <text evidence="2">The sequence shown here is derived from an EMBL/GenBank/DDBJ whole genome shotgun (WGS) entry which is preliminary data.</text>
</comment>